<gene>
    <name evidence="2" type="ORF">SAMN06264855_109125</name>
</gene>
<evidence type="ECO:0000313" key="3">
    <source>
        <dbReference type="Proteomes" id="UP000198397"/>
    </source>
</evidence>
<dbReference type="AlphaFoldDB" id="A0A238WU99"/>
<name>A0A238WU99_HALVU</name>
<feature type="domain" description="DUF8053" evidence="1">
    <location>
        <begin position="4"/>
        <end position="57"/>
    </location>
</feature>
<dbReference type="Proteomes" id="UP000198397">
    <property type="component" value="Unassembled WGS sequence"/>
</dbReference>
<evidence type="ECO:0000313" key="2">
    <source>
        <dbReference type="EMBL" id="SNR49219.1"/>
    </source>
</evidence>
<proteinExistence type="predicted"/>
<evidence type="ECO:0000259" key="1">
    <source>
        <dbReference type="Pfam" id="PF26227"/>
    </source>
</evidence>
<reference evidence="2 3" key="1">
    <citation type="submission" date="2017-06" db="EMBL/GenBank/DDBJ databases">
        <authorList>
            <person name="Kim H.J."/>
            <person name="Triplett B.A."/>
        </authorList>
    </citation>
    <scope>NUCLEOTIDE SEQUENCE [LARGE SCALE GENOMIC DNA]</scope>
    <source>
        <strain evidence="2 3">DSM 8800</strain>
    </source>
</reference>
<dbReference type="InterPro" id="IPR058366">
    <property type="entry name" value="DUF8053"/>
</dbReference>
<dbReference type="EMBL" id="FZNQ01000009">
    <property type="protein sequence ID" value="SNR49219.1"/>
    <property type="molecule type" value="Genomic_DNA"/>
</dbReference>
<dbReference type="RefSeq" id="WP_089384945.1">
    <property type="nucleotide sequence ID" value="NZ_FZNQ01000009.1"/>
</dbReference>
<protein>
    <recommendedName>
        <fullName evidence="1">DUF8053 domain-containing protein</fullName>
    </recommendedName>
</protein>
<sequence length="68" mass="7490">MSSLRKLVDCDGTPRVTLDKGELGMDGVLDDGQIPDDQRMHVQRLDRGVYVVRAVSDGRIPELPAGIR</sequence>
<accession>A0A238WU99</accession>
<dbReference type="Pfam" id="PF26227">
    <property type="entry name" value="DUF8053"/>
    <property type="match status" value="1"/>
</dbReference>
<keyword evidence="3" id="KW-1185">Reference proteome</keyword>
<organism evidence="2 3">
    <name type="scientific">Halorubrum vacuolatum</name>
    <name type="common">Natronobacterium vacuolatum</name>
    <dbReference type="NCBI Taxonomy" id="63740"/>
    <lineage>
        <taxon>Archaea</taxon>
        <taxon>Methanobacteriati</taxon>
        <taxon>Methanobacteriota</taxon>
        <taxon>Stenosarchaea group</taxon>
        <taxon>Halobacteria</taxon>
        <taxon>Halobacteriales</taxon>
        <taxon>Haloferacaceae</taxon>
        <taxon>Halorubrum</taxon>
    </lineage>
</organism>
<dbReference type="OrthoDB" id="268463at2157"/>